<reference evidence="1" key="1">
    <citation type="submission" date="2018-11" db="EMBL/GenBank/DDBJ databases">
        <authorList>
            <person name="Alioto T."/>
            <person name="Alioto T."/>
        </authorList>
    </citation>
    <scope>NUCLEOTIDE SEQUENCE</scope>
</reference>
<dbReference type="Gene3D" id="3.40.960.10">
    <property type="entry name" value="VSR Endonuclease"/>
    <property type="match status" value="1"/>
</dbReference>
<dbReference type="PANTHER" id="PTHR33206">
    <property type="entry name" value="PROTEIN CBG10425"/>
    <property type="match status" value="1"/>
</dbReference>
<comment type="caution">
    <text evidence="1">The sequence shown here is derived from an EMBL/GenBank/DDBJ whole genome shotgun (WGS) entry which is preliminary data.</text>
</comment>
<dbReference type="SUPFAM" id="SSF52980">
    <property type="entry name" value="Restriction endonuclease-like"/>
    <property type="match status" value="1"/>
</dbReference>
<gene>
    <name evidence="1" type="ORF">MGAL_10B000267</name>
</gene>
<dbReference type="PANTHER" id="PTHR33206:SF1">
    <property type="entry name" value="DNA-DIRECTED DNA POLYMERASE"/>
    <property type="match status" value="1"/>
</dbReference>
<accession>A0A8B6GT77</accession>
<sequence length="581" mass="67312">MMAYHWMNYLITSGQASIHHKLNYGSEKRVGKYLVDGWDSSTNTIYQFHGCYFHGNQCDVTANIKDQRWIENREHKFKKTFDTTNYLKSQGYNVVEMWECDFQKLHKNPQVHAIITKGRPIFYRKHPGRVNETQILNAVRSGDLFGMCQVDICVPEEWADEFKGQSDMTPHDYFAEMSPLFCNMEIPFDSFGQRMQEHVEKHNLSKKPRRLLVGGMKATEILIATPLLKWYILHGMKVTKIHEVVEFQAQACFKNFVQEVSEARRQGDQNPDMAIIGETRKLIGNSSYGSLIMDKTRHRHIKYVQGETPTCLLVNKAQFRKLECIHEETDYYEVELSKDKIRLDLPIQLGYMILQYAKLRMLEFYYDFMDVYIDRSQFELMETDTDSIYTAISGSCLSDVIKPSMKEKYQHGLTGFCDRQDVEADNTVHWFPRTCCDMHAKYDKRTPGLFKLEFEGDEMIGLCSKSYIVSNSEESREENRVKLSCKGVNKNTIVNPLDMFRSVLQTGQSKSSINRGFRPKNNTIFTYRQEKIGWNYFYIKRKVRADGIHTDPLDIILCPVSKEGGGASGGGGNTLTTSSYI</sequence>
<evidence type="ECO:0008006" key="3">
    <source>
        <dbReference type="Google" id="ProtNLM"/>
    </source>
</evidence>
<dbReference type="Proteomes" id="UP000596742">
    <property type="component" value="Unassembled WGS sequence"/>
</dbReference>
<dbReference type="SUPFAM" id="SSF56672">
    <property type="entry name" value="DNA/RNA polymerases"/>
    <property type="match status" value="1"/>
</dbReference>
<protein>
    <recommendedName>
        <fullName evidence="3">DNA-directed DNA polymerase</fullName>
    </recommendedName>
</protein>
<dbReference type="GO" id="GO:0006281">
    <property type="term" value="P:DNA repair"/>
    <property type="evidence" value="ECO:0007669"/>
    <property type="project" value="UniProtKB-ARBA"/>
</dbReference>
<dbReference type="InterPro" id="IPR043502">
    <property type="entry name" value="DNA/RNA_pol_sf"/>
</dbReference>
<evidence type="ECO:0000313" key="1">
    <source>
        <dbReference type="EMBL" id="VDI68727.1"/>
    </source>
</evidence>
<dbReference type="AlphaFoldDB" id="A0A8B6GT77"/>
<name>A0A8B6GT77_MYTGA</name>
<dbReference type="InterPro" id="IPR011335">
    <property type="entry name" value="Restrct_endonuc-II-like"/>
</dbReference>
<dbReference type="EMBL" id="UYJE01008940">
    <property type="protein sequence ID" value="VDI68727.1"/>
    <property type="molecule type" value="Genomic_DNA"/>
</dbReference>
<keyword evidence="2" id="KW-1185">Reference proteome</keyword>
<proteinExistence type="predicted"/>
<dbReference type="OrthoDB" id="6153129at2759"/>
<organism evidence="1 2">
    <name type="scientific">Mytilus galloprovincialis</name>
    <name type="common">Mediterranean mussel</name>
    <dbReference type="NCBI Taxonomy" id="29158"/>
    <lineage>
        <taxon>Eukaryota</taxon>
        <taxon>Metazoa</taxon>
        <taxon>Spiralia</taxon>
        <taxon>Lophotrochozoa</taxon>
        <taxon>Mollusca</taxon>
        <taxon>Bivalvia</taxon>
        <taxon>Autobranchia</taxon>
        <taxon>Pteriomorphia</taxon>
        <taxon>Mytilida</taxon>
        <taxon>Mytiloidea</taxon>
        <taxon>Mytilidae</taxon>
        <taxon>Mytilinae</taxon>
        <taxon>Mytilus</taxon>
    </lineage>
</organism>
<evidence type="ECO:0000313" key="2">
    <source>
        <dbReference type="Proteomes" id="UP000596742"/>
    </source>
</evidence>